<sequence>MDKKQIDEFLRLDMKIDQEYDGIRNNGNKQWRLRNEILKLGQETTRKENKIIDLSETQMRASIPIGFMPSKKHIDAKKNHSSLGLKEEYEVNELKLENKGDMCVLSTDGLEDHFGDSFRETLEGTLRDAKDLTSKGIYNRVKRTIYDHGKPEDDISYVIIKKNK</sequence>
<proteinExistence type="predicted"/>
<dbReference type="Gene3D" id="3.60.40.10">
    <property type="entry name" value="PPM-type phosphatase domain"/>
    <property type="match status" value="1"/>
</dbReference>
<reference evidence="2" key="1">
    <citation type="journal article" date="2015" name="Nature">
        <title>Complex archaea that bridge the gap between prokaryotes and eukaryotes.</title>
        <authorList>
            <person name="Spang A."/>
            <person name="Saw J.H."/>
            <person name="Jorgensen S.L."/>
            <person name="Zaremba-Niedzwiedzka K."/>
            <person name="Martijn J."/>
            <person name="Lind A.E."/>
            <person name="van Eijk R."/>
            <person name="Schleper C."/>
            <person name="Guy L."/>
            <person name="Ettema T.J."/>
        </authorList>
    </citation>
    <scope>NUCLEOTIDE SEQUENCE</scope>
</reference>
<accession>A0A0F8ZWG6</accession>
<dbReference type="Pfam" id="PF07228">
    <property type="entry name" value="SpoIIE"/>
    <property type="match status" value="1"/>
</dbReference>
<gene>
    <name evidence="2" type="ORF">LCGC14_2645010</name>
</gene>
<dbReference type="InterPro" id="IPR036457">
    <property type="entry name" value="PPM-type-like_dom_sf"/>
</dbReference>
<dbReference type="InterPro" id="IPR001932">
    <property type="entry name" value="PPM-type_phosphatase-like_dom"/>
</dbReference>
<evidence type="ECO:0000313" key="2">
    <source>
        <dbReference type="EMBL" id="KKK98213.1"/>
    </source>
</evidence>
<evidence type="ECO:0000259" key="1">
    <source>
        <dbReference type="Pfam" id="PF07228"/>
    </source>
</evidence>
<dbReference type="AlphaFoldDB" id="A0A0F8ZWG6"/>
<organism evidence="2">
    <name type="scientific">marine sediment metagenome</name>
    <dbReference type="NCBI Taxonomy" id="412755"/>
    <lineage>
        <taxon>unclassified sequences</taxon>
        <taxon>metagenomes</taxon>
        <taxon>ecological metagenomes</taxon>
    </lineage>
</organism>
<name>A0A0F8ZWG6_9ZZZZ</name>
<feature type="domain" description="PPM-type phosphatase" evidence="1">
    <location>
        <begin position="71"/>
        <end position="161"/>
    </location>
</feature>
<dbReference type="EMBL" id="LAZR01045715">
    <property type="protein sequence ID" value="KKK98213.1"/>
    <property type="molecule type" value="Genomic_DNA"/>
</dbReference>
<protein>
    <recommendedName>
        <fullName evidence="1">PPM-type phosphatase domain-containing protein</fullName>
    </recommendedName>
</protein>
<comment type="caution">
    <text evidence="2">The sequence shown here is derived from an EMBL/GenBank/DDBJ whole genome shotgun (WGS) entry which is preliminary data.</text>
</comment>